<evidence type="ECO:0000256" key="1">
    <source>
        <dbReference type="SAM" id="Phobius"/>
    </source>
</evidence>
<dbReference type="EMBL" id="JBCLYO010000006">
    <property type="protein sequence ID" value="KAL0087704.1"/>
    <property type="molecule type" value="Genomic_DNA"/>
</dbReference>
<proteinExistence type="predicted"/>
<keyword evidence="1" id="KW-1133">Transmembrane helix</keyword>
<dbReference type="Proteomes" id="UP001448207">
    <property type="component" value="Unassembled WGS sequence"/>
</dbReference>
<reference evidence="2 3" key="1">
    <citation type="submission" date="2024-04" db="EMBL/GenBank/DDBJ databases">
        <title>Symmetric and asymmetric DNA N6-adenine methylation regulates different biological responses in Mucorales.</title>
        <authorList>
            <consortium name="Lawrence Berkeley National Laboratory"/>
            <person name="Lax C."/>
            <person name="Mondo S.J."/>
            <person name="Osorio-Concepcion M."/>
            <person name="Muszewska A."/>
            <person name="Corrochano-Luque M."/>
            <person name="Gutierrez G."/>
            <person name="Riley R."/>
            <person name="Lipzen A."/>
            <person name="Guo J."/>
            <person name="Hundley H."/>
            <person name="Amirebrahimi M."/>
            <person name="Ng V."/>
            <person name="Lorenzo-Gutierrez D."/>
            <person name="Binder U."/>
            <person name="Yang J."/>
            <person name="Song Y."/>
            <person name="Canovas D."/>
            <person name="Navarro E."/>
            <person name="Freitag M."/>
            <person name="Gabaldon T."/>
            <person name="Grigoriev I.V."/>
            <person name="Corrochano L.M."/>
            <person name="Nicolas F.E."/>
            <person name="Garre V."/>
        </authorList>
    </citation>
    <scope>NUCLEOTIDE SEQUENCE [LARGE SCALE GENOMIC DNA]</scope>
    <source>
        <strain evidence="2 3">L51</strain>
    </source>
</reference>
<organism evidence="2 3">
    <name type="scientific">Phycomyces blakesleeanus</name>
    <dbReference type="NCBI Taxonomy" id="4837"/>
    <lineage>
        <taxon>Eukaryota</taxon>
        <taxon>Fungi</taxon>
        <taxon>Fungi incertae sedis</taxon>
        <taxon>Mucoromycota</taxon>
        <taxon>Mucoromycotina</taxon>
        <taxon>Mucoromycetes</taxon>
        <taxon>Mucorales</taxon>
        <taxon>Phycomycetaceae</taxon>
        <taxon>Phycomyces</taxon>
    </lineage>
</organism>
<evidence type="ECO:0000313" key="3">
    <source>
        <dbReference type="Proteomes" id="UP001448207"/>
    </source>
</evidence>
<name>A0ABR3B1S7_PHYBL</name>
<protein>
    <submittedName>
        <fullName evidence="2">Uncharacterized protein</fullName>
    </submittedName>
</protein>
<keyword evidence="3" id="KW-1185">Reference proteome</keyword>
<comment type="caution">
    <text evidence="2">The sequence shown here is derived from an EMBL/GenBank/DDBJ whole genome shotgun (WGS) entry which is preliminary data.</text>
</comment>
<sequence>MRTLLVYSTHHTISASLSNTHFFIPSHLCFLFIFSRLFSLSLSPNSIRLYNVHSNQPNSVLYIFRAISILKNRLNFTAKSTLYNQTR</sequence>
<accession>A0ABR3B1S7</accession>
<gene>
    <name evidence="2" type="ORF">J3Q64DRAFT_1847833</name>
</gene>
<feature type="transmembrane region" description="Helical" evidence="1">
    <location>
        <begin position="20"/>
        <end position="38"/>
    </location>
</feature>
<evidence type="ECO:0000313" key="2">
    <source>
        <dbReference type="EMBL" id="KAL0087704.1"/>
    </source>
</evidence>
<keyword evidence="1" id="KW-0472">Membrane</keyword>
<keyword evidence="1" id="KW-0812">Transmembrane</keyword>